<dbReference type="UniPathway" id="UPA00276">
    <property type="reaction ID" value="UER00406"/>
</dbReference>
<dbReference type="InterPro" id="IPR014729">
    <property type="entry name" value="Rossmann-like_a/b/a_fold"/>
</dbReference>
<keyword evidence="3 14" id="KW-0285">Flavoprotein</keyword>
<dbReference type="InterPro" id="IPR015865">
    <property type="entry name" value="Riboflavin_kinase_bac/euk"/>
</dbReference>
<keyword evidence="4 14" id="KW-0288">FMN</keyword>
<evidence type="ECO:0000256" key="1">
    <source>
        <dbReference type="ARBA" id="ARBA00004726"/>
    </source>
</evidence>
<dbReference type="GO" id="GO:0009231">
    <property type="term" value="P:riboflavin biosynthetic process"/>
    <property type="evidence" value="ECO:0007669"/>
    <property type="project" value="InterPro"/>
</dbReference>
<dbReference type="AlphaFoldDB" id="A0A564ZGJ1"/>
<keyword evidence="6 14" id="KW-0548">Nucleotidyltransferase</keyword>
<evidence type="ECO:0000256" key="3">
    <source>
        <dbReference type="ARBA" id="ARBA00022630"/>
    </source>
</evidence>
<dbReference type="Proteomes" id="UP000334340">
    <property type="component" value="Unassembled WGS sequence"/>
</dbReference>
<evidence type="ECO:0000256" key="7">
    <source>
        <dbReference type="ARBA" id="ARBA00022741"/>
    </source>
</evidence>
<evidence type="ECO:0000259" key="15">
    <source>
        <dbReference type="SMART" id="SM00904"/>
    </source>
</evidence>
<evidence type="ECO:0000256" key="11">
    <source>
        <dbReference type="ARBA" id="ARBA00023268"/>
    </source>
</evidence>
<dbReference type="NCBIfam" id="NF004160">
    <property type="entry name" value="PRK05627.1-3"/>
    <property type="match status" value="1"/>
</dbReference>
<dbReference type="NCBIfam" id="TIGR00083">
    <property type="entry name" value="ribF"/>
    <property type="match status" value="1"/>
</dbReference>
<dbReference type="EMBL" id="CABIKM010000012">
    <property type="protein sequence ID" value="VUZ84439.1"/>
    <property type="molecule type" value="Genomic_DNA"/>
</dbReference>
<organism evidence="16 17">
    <name type="scientific">Candidatus Methylomirabilis lanthanidiphila</name>
    <dbReference type="NCBI Taxonomy" id="2211376"/>
    <lineage>
        <taxon>Bacteria</taxon>
        <taxon>Candidatus Methylomirabilota</taxon>
        <taxon>Candidatus Methylomirabilia</taxon>
        <taxon>Candidatus Methylomirabilales</taxon>
        <taxon>Candidatus Methylomirabilaceae</taxon>
        <taxon>Candidatus Methylomirabilis</taxon>
    </lineage>
</organism>
<evidence type="ECO:0000256" key="9">
    <source>
        <dbReference type="ARBA" id="ARBA00022827"/>
    </source>
</evidence>
<proteinExistence type="inferred from homology"/>
<dbReference type="SUPFAM" id="SSF82114">
    <property type="entry name" value="Riboflavin kinase-like"/>
    <property type="match status" value="1"/>
</dbReference>
<dbReference type="InterPro" id="IPR015864">
    <property type="entry name" value="FAD_synthase"/>
</dbReference>
<keyword evidence="10 14" id="KW-0067">ATP-binding</keyword>
<dbReference type="CDD" id="cd02064">
    <property type="entry name" value="FAD_synthetase_N"/>
    <property type="match status" value="1"/>
</dbReference>
<keyword evidence="11" id="KW-0511">Multifunctional enzyme</keyword>
<evidence type="ECO:0000256" key="2">
    <source>
        <dbReference type="ARBA" id="ARBA00005201"/>
    </source>
</evidence>
<dbReference type="SMART" id="SM00904">
    <property type="entry name" value="Flavokinase"/>
    <property type="match status" value="1"/>
</dbReference>
<dbReference type="PANTHER" id="PTHR22749">
    <property type="entry name" value="RIBOFLAVIN KINASE/FMN ADENYLYLTRANSFERASE"/>
    <property type="match status" value="1"/>
</dbReference>
<evidence type="ECO:0000256" key="14">
    <source>
        <dbReference type="PIRNR" id="PIRNR004491"/>
    </source>
</evidence>
<dbReference type="UniPathway" id="UPA00277">
    <property type="reaction ID" value="UER00407"/>
</dbReference>
<protein>
    <recommendedName>
        <fullName evidence="14">Riboflavin biosynthesis protein</fullName>
    </recommendedName>
    <domain>
        <recommendedName>
            <fullName evidence="14">Riboflavin kinase</fullName>
            <ecNumber evidence="14">2.7.1.26</ecNumber>
        </recommendedName>
        <alternativeName>
            <fullName evidence="14">Flavokinase</fullName>
        </alternativeName>
    </domain>
    <domain>
        <recommendedName>
            <fullName evidence="14">FMN adenylyltransferase</fullName>
            <ecNumber evidence="14">2.7.7.2</ecNumber>
        </recommendedName>
        <alternativeName>
            <fullName evidence="14">FAD pyrophosphorylase</fullName>
        </alternativeName>
        <alternativeName>
            <fullName evidence="14">FAD synthase</fullName>
        </alternativeName>
    </domain>
</protein>
<dbReference type="FunFam" id="3.40.50.620:FF:000021">
    <property type="entry name" value="Riboflavin biosynthesis protein"/>
    <property type="match status" value="1"/>
</dbReference>
<keyword evidence="7 14" id="KW-0547">Nucleotide-binding</keyword>
<sequence length="334" mass="37297">MIVIEQIEDLEDGYPFPAVALGTFDGVHLGHREILDRVVRRARREGGTAAVFTFARHPMEVVNPSKAPPLITPLAIKRDIMAAVGIDLMIAVNFTPSLADTSPRDFVKRYMVDRLGARFVCIGYDFAFGQARAGSPELLKELGETHQFELDVVPAMRVDGCVVSSTHIRRLLAHGELRQATRCLGRPYAILGVVERGAKRGRGLGYPTANLPATMDVIVPDGVYAGQAWLKQGLHKALINVGRAPTFGGEARRVEIHLLEAEEELYGETMTLFFVERLRDERRFDDPSLLRAQIDRDKRQAETIFAAFPRFAPEEWALLSERPVLSYSRFQVST</sequence>
<comment type="pathway">
    <text evidence="2 14">Cofactor biosynthesis; FMN biosynthesis; FMN from riboflavin (ATP route): step 1/1.</text>
</comment>
<evidence type="ECO:0000256" key="5">
    <source>
        <dbReference type="ARBA" id="ARBA00022679"/>
    </source>
</evidence>
<comment type="pathway">
    <text evidence="1 14">Cofactor biosynthesis; FAD biosynthesis; FAD from FMN: step 1/1.</text>
</comment>
<reference evidence="16 17" key="1">
    <citation type="submission" date="2019-07" db="EMBL/GenBank/DDBJ databases">
        <authorList>
            <person name="Cremers G."/>
        </authorList>
    </citation>
    <scope>NUCLEOTIDE SEQUENCE [LARGE SCALE GENOMIC DNA]</scope>
</reference>
<dbReference type="SUPFAM" id="SSF52374">
    <property type="entry name" value="Nucleotidylyl transferase"/>
    <property type="match status" value="1"/>
</dbReference>
<dbReference type="InterPro" id="IPR023465">
    <property type="entry name" value="Riboflavin_kinase_dom_sf"/>
</dbReference>
<name>A0A564ZGJ1_9BACT</name>
<evidence type="ECO:0000256" key="8">
    <source>
        <dbReference type="ARBA" id="ARBA00022777"/>
    </source>
</evidence>
<evidence type="ECO:0000256" key="12">
    <source>
        <dbReference type="ARBA" id="ARBA00047880"/>
    </source>
</evidence>
<comment type="similarity">
    <text evidence="14">Belongs to the ribF family.</text>
</comment>
<feature type="domain" description="Riboflavin kinase" evidence="15">
    <location>
        <begin position="183"/>
        <end position="306"/>
    </location>
</feature>
<evidence type="ECO:0000256" key="13">
    <source>
        <dbReference type="ARBA" id="ARBA00049494"/>
    </source>
</evidence>
<gene>
    <name evidence="16" type="primary">ribF</name>
    <name evidence="16" type="ORF">MELA_00810</name>
</gene>
<comment type="catalytic activity">
    <reaction evidence="12 14">
        <text>riboflavin + ATP = FMN + ADP + H(+)</text>
        <dbReference type="Rhea" id="RHEA:14357"/>
        <dbReference type="ChEBI" id="CHEBI:15378"/>
        <dbReference type="ChEBI" id="CHEBI:30616"/>
        <dbReference type="ChEBI" id="CHEBI:57986"/>
        <dbReference type="ChEBI" id="CHEBI:58210"/>
        <dbReference type="ChEBI" id="CHEBI:456216"/>
        <dbReference type="EC" id="2.7.1.26"/>
    </reaction>
</comment>
<dbReference type="GO" id="GO:0009398">
    <property type="term" value="P:FMN biosynthetic process"/>
    <property type="evidence" value="ECO:0007669"/>
    <property type="project" value="UniProtKB-UniRule"/>
</dbReference>
<dbReference type="Gene3D" id="2.40.30.30">
    <property type="entry name" value="Riboflavin kinase-like"/>
    <property type="match status" value="1"/>
</dbReference>
<evidence type="ECO:0000313" key="16">
    <source>
        <dbReference type="EMBL" id="VUZ84439.1"/>
    </source>
</evidence>
<dbReference type="InterPro" id="IPR023468">
    <property type="entry name" value="Riboflavin_kinase"/>
</dbReference>
<keyword evidence="8 14" id="KW-0418">Kinase</keyword>
<dbReference type="NCBIfam" id="NF004162">
    <property type="entry name" value="PRK05627.1-5"/>
    <property type="match status" value="1"/>
</dbReference>
<evidence type="ECO:0000313" key="17">
    <source>
        <dbReference type="Proteomes" id="UP000334340"/>
    </source>
</evidence>
<keyword evidence="17" id="KW-1185">Reference proteome</keyword>
<evidence type="ECO:0000256" key="6">
    <source>
        <dbReference type="ARBA" id="ARBA00022695"/>
    </source>
</evidence>
<dbReference type="EC" id="2.7.1.26" evidence="14"/>
<evidence type="ECO:0000256" key="10">
    <source>
        <dbReference type="ARBA" id="ARBA00022840"/>
    </source>
</evidence>
<dbReference type="InterPro" id="IPR002606">
    <property type="entry name" value="Riboflavin_kinase_bac"/>
</dbReference>
<comment type="catalytic activity">
    <reaction evidence="13 14">
        <text>FMN + ATP + H(+) = FAD + diphosphate</text>
        <dbReference type="Rhea" id="RHEA:17237"/>
        <dbReference type="ChEBI" id="CHEBI:15378"/>
        <dbReference type="ChEBI" id="CHEBI:30616"/>
        <dbReference type="ChEBI" id="CHEBI:33019"/>
        <dbReference type="ChEBI" id="CHEBI:57692"/>
        <dbReference type="ChEBI" id="CHEBI:58210"/>
        <dbReference type="EC" id="2.7.7.2"/>
    </reaction>
</comment>
<dbReference type="Pfam" id="PF06574">
    <property type="entry name" value="FAD_syn"/>
    <property type="match status" value="1"/>
</dbReference>
<dbReference type="PIRSF" id="PIRSF004491">
    <property type="entry name" value="FAD_Synth"/>
    <property type="match status" value="1"/>
</dbReference>
<dbReference type="GO" id="GO:0005524">
    <property type="term" value="F:ATP binding"/>
    <property type="evidence" value="ECO:0007669"/>
    <property type="project" value="UniProtKB-UniRule"/>
</dbReference>
<dbReference type="Gene3D" id="3.40.50.620">
    <property type="entry name" value="HUPs"/>
    <property type="match status" value="1"/>
</dbReference>
<dbReference type="Pfam" id="PF01687">
    <property type="entry name" value="Flavokinase"/>
    <property type="match status" value="1"/>
</dbReference>
<dbReference type="GO" id="GO:0008531">
    <property type="term" value="F:riboflavin kinase activity"/>
    <property type="evidence" value="ECO:0007669"/>
    <property type="project" value="UniProtKB-UniRule"/>
</dbReference>
<dbReference type="GO" id="GO:0006747">
    <property type="term" value="P:FAD biosynthetic process"/>
    <property type="evidence" value="ECO:0007669"/>
    <property type="project" value="UniProtKB-UniRule"/>
</dbReference>
<keyword evidence="5 14" id="KW-0808">Transferase</keyword>
<dbReference type="EC" id="2.7.7.2" evidence="14"/>
<dbReference type="PANTHER" id="PTHR22749:SF6">
    <property type="entry name" value="RIBOFLAVIN KINASE"/>
    <property type="match status" value="1"/>
</dbReference>
<evidence type="ECO:0000256" key="4">
    <source>
        <dbReference type="ARBA" id="ARBA00022643"/>
    </source>
</evidence>
<keyword evidence="9 14" id="KW-0274">FAD</keyword>
<dbReference type="GO" id="GO:0003919">
    <property type="term" value="F:FMN adenylyltransferase activity"/>
    <property type="evidence" value="ECO:0007669"/>
    <property type="project" value="UniProtKB-UniRule"/>
</dbReference>
<accession>A0A564ZGJ1</accession>